<sequence>MQFTYIFAVLFMIASTVLAVPTGRISMRASCDIGGCVSALAPTVSSCANAIGSKGKDLVSAGISCLSDAANTVTNFPADCNQCLKQFDIVGKAKAAGTAIKNAAEGAADEVEDVAEKAGDAIKKIF</sequence>
<dbReference type="Proteomes" id="UP000807353">
    <property type="component" value="Unassembled WGS sequence"/>
</dbReference>
<protein>
    <recommendedName>
        <fullName evidence="4">Fungal calcium binding protein domain-containing protein</fullName>
    </recommendedName>
</protein>
<proteinExistence type="predicted"/>
<keyword evidence="3" id="KW-1185">Reference proteome</keyword>
<evidence type="ECO:0008006" key="4">
    <source>
        <dbReference type="Google" id="ProtNLM"/>
    </source>
</evidence>
<evidence type="ECO:0000313" key="2">
    <source>
        <dbReference type="EMBL" id="KAF9465695.1"/>
    </source>
</evidence>
<dbReference type="EMBL" id="MU150245">
    <property type="protein sequence ID" value="KAF9465695.1"/>
    <property type="molecule type" value="Genomic_DNA"/>
</dbReference>
<gene>
    <name evidence="2" type="ORF">BDZ94DRAFT_1306763</name>
</gene>
<comment type="caution">
    <text evidence="2">The sequence shown here is derived from an EMBL/GenBank/DDBJ whole genome shotgun (WGS) entry which is preliminary data.</text>
</comment>
<organism evidence="2 3">
    <name type="scientific">Collybia nuda</name>
    <dbReference type="NCBI Taxonomy" id="64659"/>
    <lineage>
        <taxon>Eukaryota</taxon>
        <taxon>Fungi</taxon>
        <taxon>Dikarya</taxon>
        <taxon>Basidiomycota</taxon>
        <taxon>Agaricomycotina</taxon>
        <taxon>Agaricomycetes</taxon>
        <taxon>Agaricomycetidae</taxon>
        <taxon>Agaricales</taxon>
        <taxon>Tricholomatineae</taxon>
        <taxon>Clitocybaceae</taxon>
        <taxon>Collybia</taxon>
    </lineage>
</organism>
<dbReference type="Gene3D" id="1.10.1740.120">
    <property type="match status" value="1"/>
</dbReference>
<accession>A0A9P5YDI7</accession>
<name>A0A9P5YDI7_9AGAR</name>
<feature type="chain" id="PRO_5040427589" description="Fungal calcium binding protein domain-containing protein" evidence="1">
    <location>
        <begin position="20"/>
        <end position="126"/>
    </location>
</feature>
<keyword evidence="1" id="KW-0732">Signal</keyword>
<evidence type="ECO:0000256" key="1">
    <source>
        <dbReference type="SAM" id="SignalP"/>
    </source>
</evidence>
<dbReference type="OrthoDB" id="3056193at2759"/>
<evidence type="ECO:0000313" key="3">
    <source>
        <dbReference type="Proteomes" id="UP000807353"/>
    </source>
</evidence>
<feature type="signal peptide" evidence="1">
    <location>
        <begin position="1"/>
        <end position="19"/>
    </location>
</feature>
<reference evidence="2" key="1">
    <citation type="submission" date="2020-11" db="EMBL/GenBank/DDBJ databases">
        <authorList>
            <consortium name="DOE Joint Genome Institute"/>
            <person name="Ahrendt S."/>
            <person name="Riley R."/>
            <person name="Andreopoulos W."/>
            <person name="Labutti K."/>
            <person name="Pangilinan J."/>
            <person name="Ruiz-Duenas F.J."/>
            <person name="Barrasa J.M."/>
            <person name="Sanchez-Garcia M."/>
            <person name="Camarero S."/>
            <person name="Miyauchi S."/>
            <person name="Serrano A."/>
            <person name="Linde D."/>
            <person name="Babiker R."/>
            <person name="Drula E."/>
            <person name="Ayuso-Fernandez I."/>
            <person name="Pacheco R."/>
            <person name="Padilla G."/>
            <person name="Ferreira P."/>
            <person name="Barriuso J."/>
            <person name="Kellner H."/>
            <person name="Castanera R."/>
            <person name="Alfaro M."/>
            <person name="Ramirez L."/>
            <person name="Pisabarro A.G."/>
            <person name="Kuo A."/>
            <person name="Tritt A."/>
            <person name="Lipzen A."/>
            <person name="He G."/>
            <person name="Yan M."/>
            <person name="Ng V."/>
            <person name="Cullen D."/>
            <person name="Martin F."/>
            <person name="Rosso M.-N."/>
            <person name="Henrissat B."/>
            <person name="Hibbett D."/>
            <person name="Martinez A.T."/>
            <person name="Grigoriev I.V."/>
        </authorList>
    </citation>
    <scope>NUCLEOTIDE SEQUENCE</scope>
    <source>
        <strain evidence="2">CBS 247.69</strain>
    </source>
</reference>
<dbReference type="AlphaFoldDB" id="A0A9P5YDI7"/>